<sequence length="73" mass="8317">MIAPVCRQADQTELGLLNTGPKTPKGVFGLSYKNSDRHGYETNWYEVFGIKLMHNVADTQLKKFKFYASFGEE</sequence>
<comment type="caution">
    <text evidence="1">The sequence shown here is derived from an EMBL/GenBank/DDBJ whole genome shotgun (WGS) entry which is preliminary data.</text>
</comment>
<name>A0A1F8GCN9_9BACT</name>
<dbReference type="AlphaFoldDB" id="A0A1F8GCN9"/>
<evidence type="ECO:0000313" key="1">
    <source>
        <dbReference type="EMBL" id="OGN22516.1"/>
    </source>
</evidence>
<evidence type="ECO:0000313" key="2">
    <source>
        <dbReference type="Proteomes" id="UP000178227"/>
    </source>
</evidence>
<reference evidence="1 2" key="1">
    <citation type="journal article" date="2016" name="Nat. Commun.">
        <title>Thousands of microbial genomes shed light on interconnected biogeochemical processes in an aquifer system.</title>
        <authorList>
            <person name="Anantharaman K."/>
            <person name="Brown C.T."/>
            <person name="Hug L.A."/>
            <person name="Sharon I."/>
            <person name="Castelle C.J."/>
            <person name="Probst A.J."/>
            <person name="Thomas B.C."/>
            <person name="Singh A."/>
            <person name="Wilkins M.J."/>
            <person name="Karaoz U."/>
            <person name="Brodie E.L."/>
            <person name="Williams K.H."/>
            <person name="Hubbard S.S."/>
            <person name="Banfield J.F."/>
        </authorList>
    </citation>
    <scope>NUCLEOTIDE SEQUENCE [LARGE SCALE GENOMIC DNA]</scope>
</reference>
<dbReference type="Proteomes" id="UP000178227">
    <property type="component" value="Unassembled WGS sequence"/>
</dbReference>
<proteinExistence type="predicted"/>
<protein>
    <submittedName>
        <fullName evidence="1">Uncharacterized protein</fullName>
    </submittedName>
</protein>
<accession>A0A1F8GCN9</accession>
<dbReference type="STRING" id="1802694.A2918_02015"/>
<dbReference type="EMBL" id="MGKI01000011">
    <property type="protein sequence ID" value="OGN22516.1"/>
    <property type="molecule type" value="Genomic_DNA"/>
</dbReference>
<organism evidence="1 2">
    <name type="scientific">Candidatus Yanofskybacteria bacterium RIFCSPLOWO2_01_FULL_42_49</name>
    <dbReference type="NCBI Taxonomy" id="1802694"/>
    <lineage>
        <taxon>Bacteria</taxon>
        <taxon>Candidatus Yanofskyibacteriota</taxon>
    </lineage>
</organism>
<gene>
    <name evidence="1" type="ORF">A2918_02015</name>
</gene>